<reference evidence="4" key="2">
    <citation type="submission" date="2020-09" db="EMBL/GenBank/DDBJ databases">
        <authorList>
            <person name="Sun Q."/>
            <person name="Ohkuma M."/>
        </authorList>
    </citation>
    <scope>NUCLEOTIDE SEQUENCE</scope>
    <source>
        <strain evidence="4">JCM 31311</strain>
    </source>
</reference>
<evidence type="ECO:0000259" key="3">
    <source>
        <dbReference type="Pfam" id="PF09851"/>
    </source>
</evidence>
<dbReference type="Proteomes" id="UP000603865">
    <property type="component" value="Unassembled WGS sequence"/>
</dbReference>
<evidence type="ECO:0000313" key="4">
    <source>
        <dbReference type="EMBL" id="GGR14031.1"/>
    </source>
</evidence>
<feature type="transmembrane region" description="Helical" evidence="2">
    <location>
        <begin position="46"/>
        <end position="65"/>
    </location>
</feature>
<reference evidence="4" key="1">
    <citation type="journal article" date="2014" name="Int. J. Syst. Evol. Microbiol.">
        <title>Complete genome sequence of Corynebacterium casei LMG S-19264T (=DSM 44701T), isolated from a smear-ripened cheese.</title>
        <authorList>
            <consortium name="US DOE Joint Genome Institute (JGI-PGF)"/>
            <person name="Walter F."/>
            <person name="Albersmeier A."/>
            <person name="Kalinowski J."/>
            <person name="Ruckert C."/>
        </authorList>
    </citation>
    <scope>NUCLEOTIDE SEQUENCE</scope>
    <source>
        <strain evidence="4">JCM 31311</strain>
    </source>
</reference>
<proteinExistence type="predicted"/>
<evidence type="ECO:0000313" key="5">
    <source>
        <dbReference type="Proteomes" id="UP000603865"/>
    </source>
</evidence>
<keyword evidence="5" id="KW-1185">Reference proteome</keyword>
<dbReference type="Pfam" id="PF09851">
    <property type="entry name" value="SHOCT"/>
    <property type="match status" value="1"/>
</dbReference>
<sequence length="174" mass="18865">MDVIINNASSSAQPLVQVPQIQGTYPLQSQPAPYGYGYDGPQEHGFGGGFLVVAAVIGGVLLLKMRRRAWMMQRMGGGPRPFSPGNPGAGGNTRTPEQMAADLKDTLQRGRERLFGDRALDIARERYARGEISTEEYSRLQRDLNGEGRPDQHASGSDSPSDAPGLNLQKDEPQ</sequence>
<feature type="region of interest" description="Disordered" evidence="1">
    <location>
        <begin position="76"/>
        <end position="97"/>
    </location>
</feature>
<keyword evidence="2" id="KW-0472">Membrane</keyword>
<evidence type="ECO:0000256" key="2">
    <source>
        <dbReference type="SAM" id="Phobius"/>
    </source>
</evidence>
<name>A0A918CA12_9DEIO</name>
<protein>
    <recommendedName>
        <fullName evidence="3">SHOCT domain-containing protein</fullName>
    </recommendedName>
</protein>
<accession>A0A918CA12</accession>
<evidence type="ECO:0000256" key="1">
    <source>
        <dbReference type="SAM" id="MobiDB-lite"/>
    </source>
</evidence>
<keyword evidence="2" id="KW-0812">Transmembrane</keyword>
<dbReference type="EMBL" id="BMQL01000016">
    <property type="protein sequence ID" value="GGR14031.1"/>
    <property type="molecule type" value="Genomic_DNA"/>
</dbReference>
<organism evidence="4 5">
    <name type="scientific">Deinococcus ruber</name>
    <dbReference type="NCBI Taxonomy" id="1848197"/>
    <lineage>
        <taxon>Bacteria</taxon>
        <taxon>Thermotogati</taxon>
        <taxon>Deinococcota</taxon>
        <taxon>Deinococci</taxon>
        <taxon>Deinococcales</taxon>
        <taxon>Deinococcaceae</taxon>
        <taxon>Deinococcus</taxon>
    </lineage>
</organism>
<feature type="region of interest" description="Disordered" evidence="1">
    <location>
        <begin position="127"/>
        <end position="174"/>
    </location>
</feature>
<keyword evidence="2" id="KW-1133">Transmembrane helix</keyword>
<dbReference type="AlphaFoldDB" id="A0A918CA12"/>
<feature type="compositionally biased region" description="Basic and acidic residues" evidence="1">
    <location>
        <begin position="136"/>
        <end position="152"/>
    </location>
</feature>
<dbReference type="InterPro" id="IPR018649">
    <property type="entry name" value="SHOCT"/>
</dbReference>
<feature type="domain" description="SHOCT" evidence="3">
    <location>
        <begin position="119"/>
        <end position="144"/>
    </location>
</feature>
<comment type="caution">
    <text evidence="4">The sequence shown here is derived from an EMBL/GenBank/DDBJ whole genome shotgun (WGS) entry which is preliminary data.</text>
</comment>
<gene>
    <name evidence="4" type="ORF">GCM10008957_28580</name>
</gene>
<dbReference type="RefSeq" id="WP_229776081.1">
    <property type="nucleotide sequence ID" value="NZ_BMQL01000016.1"/>
</dbReference>